<dbReference type="Proteomes" id="UP001155128">
    <property type="component" value="Unassembled WGS sequence"/>
</dbReference>
<keyword evidence="4" id="KW-1185">Reference proteome</keyword>
<organism evidence="3 4">
    <name type="scientific">Sphingomicrobium sediminis</name>
    <dbReference type="NCBI Taxonomy" id="2950949"/>
    <lineage>
        <taxon>Bacteria</taxon>
        <taxon>Pseudomonadati</taxon>
        <taxon>Pseudomonadota</taxon>
        <taxon>Alphaproteobacteria</taxon>
        <taxon>Sphingomonadales</taxon>
        <taxon>Sphingomonadaceae</taxon>
        <taxon>Sphingomicrobium</taxon>
    </lineage>
</organism>
<dbReference type="GO" id="GO:0016810">
    <property type="term" value="F:hydrolase activity, acting on carbon-nitrogen (but not peptide) bonds"/>
    <property type="evidence" value="ECO:0007669"/>
    <property type="project" value="InterPro"/>
</dbReference>
<evidence type="ECO:0000313" key="4">
    <source>
        <dbReference type="Proteomes" id="UP001155128"/>
    </source>
</evidence>
<feature type="domain" description="Amidohydrolase 3" evidence="2">
    <location>
        <begin position="270"/>
        <end position="399"/>
    </location>
</feature>
<proteinExistence type="predicted"/>
<feature type="chain" id="PRO_5040818782" evidence="1">
    <location>
        <begin position="21"/>
        <end position="429"/>
    </location>
</feature>
<dbReference type="InterPro" id="IPR051781">
    <property type="entry name" value="Metallo-dep_Hydrolase"/>
</dbReference>
<dbReference type="Gene3D" id="2.30.40.10">
    <property type="entry name" value="Urease, subunit C, domain 1"/>
    <property type="match status" value="1"/>
</dbReference>
<dbReference type="SUPFAM" id="SSF51556">
    <property type="entry name" value="Metallo-dependent hydrolases"/>
    <property type="match status" value="1"/>
</dbReference>
<evidence type="ECO:0000313" key="3">
    <source>
        <dbReference type="EMBL" id="MCM8556585.1"/>
    </source>
</evidence>
<dbReference type="SUPFAM" id="SSF51338">
    <property type="entry name" value="Composite domain of metallo-dependent hydrolases"/>
    <property type="match status" value="1"/>
</dbReference>
<dbReference type="InterPro" id="IPR013108">
    <property type="entry name" value="Amidohydro_3"/>
</dbReference>
<dbReference type="Gene3D" id="3.20.20.140">
    <property type="entry name" value="Metal-dependent hydrolases"/>
    <property type="match status" value="1"/>
</dbReference>
<dbReference type="PANTHER" id="PTHR43135:SF3">
    <property type="entry name" value="ALPHA-D-RIBOSE 1-METHYLPHOSPHONATE 5-TRIPHOSPHATE DIPHOSPHATASE"/>
    <property type="match status" value="1"/>
</dbReference>
<name>A0A9X2J221_9SPHN</name>
<dbReference type="Pfam" id="PF07969">
    <property type="entry name" value="Amidohydro_3"/>
    <property type="match status" value="1"/>
</dbReference>
<dbReference type="InterPro" id="IPR032466">
    <property type="entry name" value="Metal_Hydrolase"/>
</dbReference>
<protein>
    <submittedName>
        <fullName evidence="3">Amidohydrolase family protein</fullName>
    </submittedName>
</protein>
<dbReference type="AlphaFoldDB" id="A0A9X2J221"/>
<dbReference type="InterPro" id="IPR011059">
    <property type="entry name" value="Metal-dep_hydrolase_composite"/>
</dbReference>
<reference evidence="3" key="1">
    <citation type="submission" date="2022-06" db="EMBL/GenBank/DDBJ databases">
        <title>Sphingomicrobium sedimins sp. nov., a marine bacterium isolated from tidal flat.</title>
        <authorList>
            <person name="Kim C.-H."/>
            <person name="Yoo Y."/>
            <person name="Kim J.-J."/>
        </authorList>
    </citation>
    <scope>NUCLEOTIDE SEQUENCE</scope>
    <source>
        <strain evidence="3">GRR-S6-50</strain>
    </source>
</reference>
<feature type="signal peptide" evidence="1">
    <location>
        <begin position="1"/>
        <end position="20"/>
    </location>
</feature>
<dbReference type="EMBL" id="JAMSHT010000001">
    <property type="protein sequence ID" value="MCM8556585.1"/>
    <property type="molecule type" value="Genomic_DNA"/>
</dbReference>
<accession>A0A9X2J221</accession>
<dbReference type="RefSeq" id="WP_252111919.1">
    <property type="nucleotide sequence ID" value="NZ_JAMSHT010000001.1"/>
</dbReference>
<comment type="caution">
    <text evidence="3">The sequence shown here is derived from an EMBL/GenBank/DDBJ whole genome shotgun (WGS) entry which is preliminary data.</text>
</comment>
<keyword evidence="1" id="KW-0732">Signal</keyword>
<gene>
    <name evidence="3" type="ORF">NDO55_01965</name>
</gene>
<dbReference type="PANTHER" id="PTHR43135">
    <property type="entry name" value="ALPHA-D-RIBOSE 1-METHYLPHOSPHONATE 5-TRIPHOSPHATE DIPHOSPHATASE"/>
    <property type="match status" value="1"/>
</dbReference>
<sequence>MKRLLTALAASLIAASPAAAQPVAITGGKLVIGDGSAPIDNGVVIVDDGRVVAAGNVAIPQGAIIVDASGKWVTPGIVAGYSRIGLAEVDGGSGPTDVSAGNSPHSAAIDVAWGVNPSAEPIRVSRADGVTRALVAPGGTNSIFAGQGAVIDTGMDYDPVTRAGAFQYVYMGQGGAQLAGGSRSAAALQLIDALTQARDGRPSTDRPEEGALTDADIRALRPVVRGEVPMLVAVERASDIVNLIRIKRQFPRIDMVLLGAGEGWLVADQIAAAGISVIAEPTANRPASFDQLAATQSNIGRLRAAGVDVGVALISDFVNRNARNGRQLAGNLVALQKVPGHTGVSWDQAFAMISSVPADMMGLGGEIGSLRSGRRADVVIWNGDPLELMSVPERVWIDGVEQDLTTRASRLAERYREIGEGQFPEAYDR</sequence>
<evidence type="ECO:0000259" key="2">
    <source>
        <dbReference type="Pfam" id="PF07969"/>
    </source>
</evidence>
<evidence type="ECO:0000256" key="1">
    <source>
        <dbReference type="SAM" id="SignalP"/>
    </source>
</evidence>